<feature type="domain" description="Succinylglutamate desuccinylase/Aspartoacylase catalytic" evidence="5">
    <location>
        <begin position="49"/>
        <end position="228"/>
    </location>
</feature>
<evidence type="ECO:0000313" key="6">
    <source>
        <dbReference type="EMBL" id="GAL81215.1"/>
    </source>
</evidence>
<dbReference type="RefSeq" id="WP_042499532.1">
    <property type="nucleotide sequence ID" value="NZ_BBNU01000014.1"/>
</dbReference>
<dbReference type="PIRSF" id="PIRSF039012">
    <property type="entry name" value="ASP"/>
    <property type="match status" value="1"/>
</dbReference>
<dbReference type="PANTHER" id="PTHR37326:SF2">
    <property type="entry name" value="SUCCINYLGLUTAMATE DESUCCINYLASE_ASPARTOACYLASE FAMILY PROTEIN"/>
    <property type="match status" value="1"/>
</dbReference>
<dbReference type="AlphaFoldDB" id="A0A090WVP3"/>
<keyword evidence="2" id="KW-0479">Metal-binding</keyword>
<dbReference type="InterPro" id="IPR043795">
    <property type="entry name" value="N-alpha-Ac-DABA-like"/>
</dbReference>
<name>A0A090WVP3_9FLAO</name>
<evidence type="ECO:0000313" key="7">
    <source>
        <dbReference type="Proteomes" id="UP000029643"/>
    </source>
</evidence>
<reference evidence="6" key="1">
    <citation type="journal article" date="2014" name="Genome Announc.">
        <title>Draft Genome Sequences of Marine Flavobacterium Algibacter lectus Strains SS8 and NR4.</title>
        <authorList>
            <person name="Takatani N."/>
            <person name="Nakanishi M."/>
            <person name="Meirelles P."/>
            <person name="Mino S."/>
            <person name="Suda W."/>
            <person name="Oshima K."/>
            <person name="Hattori M."/>
            <person name="Ohkuma M."/>
            <person name="Hosokawa M."/>
            <person name="Miyashita K."/>
            <person name="Thompson F.L."/>
            <person name="Niwa A."/>
            <person name="Sawabe T."/>
            <person name="Sawabe T."/>
        </authorList>
    </citation>
    <scope>NUCLEOTIDE SEQUENCE [LARGE SCALE GENOMIC DNA]</scope>
    <source>
        <strain evidence="6">JCM 19274</strain>
    </source>
</reference>
<organism evidence="6 7">
    <name type="scientific">Algibacter lectus</name>
    <dbReference type="NCBI Taxonomy" id="221126"/>
    <lineage>
        <taxon>Bacteria</taxon>
        <taxon>Pseudomonadati</taxon>
        <taxon>Bacteroidota</taxon>
        <taxon>Flavobacteriia</taxon>
        <taxon>Flavobacteriales</taxon>
        <taxon>Flavobacteriaceae</taxon>
        <taxon>Algibacter</taxon>
    </lineage>
</organism>
<dbReference type="PANTHER" id="PTHR37326">
    <property type="entry name" value="BLL3975 PROTEIN"/>
    <property type="match status" value="1"/>
</dbReference>
<dbReference type="InterPro" id="IPR055438">
    <property type="entry name" value="AstE_AspA_cat"/>
</dbReference>
<dbReference type="STRING" id="221126.SAMN04489722_104225"/>
<evidence type="ECO:0000256" key="3">
    <source>
        <dbReference type="ARBA" id="ARBA00022801"/>
    </source>
</evidence>
<dbReference type="Pfam" id="PF24827">
    <property type="entry name" value="AstE_AspA_cat"/>
    <property type="match status" value="1"/>
</dbReference>
<gene>
    <name evidence="6" type="ORF">JCM19274_3959</name>
</gene>
<evidence type="ECO:0000256" key="4">
    <source>
        <dbReference type="ARBA" id="ARBA00022833"/>
    </source>
</evidence>
<dbReference type="InterPro" id="IPR053138">
    <property type="entry name" value="N-alpha-Ac-DABA_deacetylase"/>
</dbReference>
<accession>A0A090WVP3</accession>
<dbReference type="SUPFAM" id="SSF53187">
    <property type="entry name" value="Zn-dependent exopeptidases"/>
    <property type="match status" value="1"/>
</dbReference>
<evidence type="ECO:0000256" key="1">
    <source>
        <dbReference type="ARBA" id="ARBA00001947"/>
    </source>
</evidence>
<evidence type="ECO:0000256" key="2">
    <source>
        <dbReference type="ARBA" id="ARBA00022723"/>
    </source>
</evidence>
<dbReference type="Gene3D" id="3.40.630.10">
    <property type="entry name" value="Zn peptidases"/>
    <property type="match status" value="1"/>
</dbReference>
<dbReference type="GO" id="GO:0046872">
    <property type="term" value="F:metal ion binding"/>
    <property type="evidence" value="ECO:0007669"/>
    <property type="project" value="UniProtKB-KW"/>
</dbReference>
<dbReference type="Proteomes" id="UP000029643">
    <property type="component" value="Unassembled WGS sequence"/>
</dbReference>
<dbReference type="GO" id="GO:0016788">
    <property type="term" value="F:hydrolase activity, acting on ester bonds"/>
    <property type="evidence" value="ECO:0007669"/>
    <property type="project" value="InterPro"/>
</dbReference>
<protein>
    <submittedName>
        <fullName evidence="6">Predicted deacylase</fullName>
    </submittedName>
</protein>
<keyword evidence="3" id="KW-0378">Hydrolase</keyword>
<dbReference type="EMBL" id="BBNU01000014">
    <property type="protein sequence ID" value="GAL81215.1"/>
    <property type="molecule type" value="Genomic_DNA"/>
</dbReference>
<dbReference type="GO" id="GO:0016811">
    <property type="term" value="F:hydrolase activity, acting on carbon-nitrogen (but not peptide) bonds, in linear amides"/>
    <property type="evidence" value="ECO:0007669"/>
    <property type="project" value="InterPro"/>
</dbReference>
<keyword evidence="4" id="KW-0862">Zinc</keyword>
<dbReference type="CDD" id="cd06251">
    <property type="entry name" value="M14_ASTE_ASPA-like"/>
    <property type="match status" value="1"/>
</dbReference>
<evidence type="ECO:0000259" key="5">
    <source>
        <dbReference type="Pfam" id="PF24827"/>
    </source>
</evidence>
<comment type="caution">
    <text evidence="6">The sequence shown here is derived from an EMBL/GenBank/DDBJ whole genome shotgun (WGS) entry which is preliminary data.</text>
</comment>
<sequence>MPELRNNILTILGEDIGPGESREVNFDVANLHTSTPVNVPVIISRAKKPGPIVLFTAGIHGDEVNGVEIVRQLIAKGINKPKIGTIICIPVINVFGFINLKREFPDGRDLNRVFPGSPTGSLAARVAFKLVNEILPHVDIILDFHTGGSGRFNAPQLRYTKEDVELNNLAKAFGAPFVLYSKNLSKSFRTTCYKLGKPLLLFEGGKSNHIDDAVTSSGVNGSKRVLKYLGMLGGVNFKSATPRKSTIFIDDSKWQRAKYSGMFKPEVTIGSYVDRRDVLGNITDPYGKFEYVVKAPNSGYIINVNESPIVYQGGDALFHISTTLKH</sequence>
<proteinExistence type="predicted"/>
<comment type="cofactor">
    <cofactor evidence="1">
        <name>Zn(2+)</name>
        <dbReference type="ChEBI" id="CHEBI:29105"/>
    </cofactor>
</comment>